<dbReference type="OrthoDB" id="9805913at2"/>
<keyword evidence="3" id="KW-1185">Reference proteome</keyword>
<evidence type="ECO:0000313" key="2">
    <source>
        <dbReference type="EMBL" id="MTV39023.1"/>
    </source>
</evidence>
<dbReference type="EMBL" id="WNKY01000016">
    <property type="protein sequence ID" value="MTV39023.1"/>
    <property type="molecule type" value="Genomic_DNA"/>
</dbReference>
<protein>
    <recommendedName>
        <fullName evidence="1">HipA N-terminal subdomain 1 domain-containing protein</fullName>
    </recommendedName>
</protein>
<dbReference type="Proteomes" id="UP000475582">
    <property type="component" value="Unassembled WGS sequence"/>
</dbReference>
<dbReference type="RefSeq" id="WP_155464650.1">
    <property type="nucleotide sequence ID" value="NZ_WNKY01000016.1"/>
</dbReference>
<dbReference type="NCBIfam" id="TIGR03071">
    <property type="entry name" value="couple_hipA"/>
    <property type="match status" value="1"/>
</dbReference>
<dbReference type="AlphaFoldDB" id="A0A6L6PJ35"/>
<proteinExistence type="predicted"/>
<evidence type="ECO:0000313" key="3">
    <source>
        <dbReference type="Proteomes" id="UP000475582"/>
    </source>
</evidence>
<gene>
    <name evidence="2" type="ORF">GM676_15715</name>
</gene>
<feature type="domain" description="HipA N-terminal subdomain 1" evidence="1">
    <location>
        <begin position="9"/>
        <end position="101"/>
    </location>
</feature>
<organism evidence="2 3">
    <name type="scientific">Duganella radicis</name>
    <dbReference type="NCBI Taxonomy" id="551988"/>
    <lineage>
        <taxon>Bacteria</taxon>
        <taxon>Pseudomonadati</taxon>
        <taxon>Pseudomonadota</taxon>
        <taxon>Betaproteobacteria</taxon>
        <taxon>Burkholderiales</taxon>
        <taxon>Oxalobacteraceae</taxon>
        <taxon>Telluria group</taxon>
        <taxon>Duganella</taxon>
    </lineage>
</organism>
<comment type="caution">
    <text evidence="2">The sequence shown here is derived from an EMBL/GenBank/DDBJ whole genome shotgun (WGS) entry which is preliminary data.</text>
</comment>
<name>A0A6L6PJ35_9BURK</name>
<sequence length="180" mass="19392">MDGLPAALSVFGPDGQIGTLYPSDPLGFDYCEAWLNSPNALPLHPAIPLAAGRVDSAFVAAFFENLLPEGDQRKLISMREQVSTVYGLLSKVGGESAGSMVLLPEGETPQPPIYQQLTWQQVNVLAHSGVNAAERAAIERAAEGMPAPRMSISGAQHKLLLWTTTARHPVPWAVRHRPTF</sequence>
<accession>A0A6L6PJ35</accession>
<reference evidence="2 3" key="1">
    <citation type="submission" date="2019-11" db="EMBL/GenBank/DDBJ databases">
        <title>Type strains purchased from KCTC, JCM and DSMZ.</title>
        <authorList>
            <person name="Lu H."/>
        </authorList>
    </citation>
    <scope>NUCLEOTIDE SEQUENCE [LARGE SCALE GENOMIC DNA]</scope>
    <source>
        <strain evidence="2 3">KCTC 22382</strain>
    </source>
</reference>
<evidence type="ECO:0000259" key="1">
    <source>
        <dbReference type="Pfam" id="PF13657"/>
    </source>
</evidence>
<dbReference type="Pfam" id="PF13657">
    <property type="entry name" value="Couple_hipA"/>
    <property type="match status" value="1"/>
</dbReference>
<dbReference type="InterPro" id="IPR017508">
    <property type="entry name" value="HipA_N1"/>
</dbReference>